<feature type="transmembrane region" description="Helical" evidence="2">
    <location>
        <begin position="350"/>
        <end position="370"/>
    </location>
</feature>
<name>A0A8J3FKQ8_9ACTN</name>
<feature type="compositionally biased region" description="Pro residues" evidence="1">
    <location>
        <begin position="264"/>
        <end position="279"/>
    </location>
</feature>
<reference evidence="5" key="2">
    <citation type="submission" date="2020-09" db="EMBL/GenBank/DDBJ databases">
        <authorList>
            <person name="Sun Q."/>
            <person name="Ohkuma M."/>
        </authorList>
    </citation>
    <scope>NUCLEOTIDE SEQUENCE</scope>
    <source>
        <strain evidence="5">JCM 3091</strain>
    </source>
</reference>
<keyword evidence="2" id="KW-1133">Transmembrane helix</keyword>
<dbReference type="SUPFAM" id="SSF63829">
    <property type="entry name" value="Calcium-dependent phosphotriesterase"/>
    <property type="match status" value="1"/>
</dbReference>
<keyword evidence="2" id="KW-0812">Transmembrane</keyword>
<feature type="region of interest" description="Disordered" evidence="1">
    <location>
        <begin position="242"/>
        <end position="328"/>
    </location>
</feature>
<proteinExistence type="predicted"/>
<evidence type="ECO:0000256" key="2">
    <source>
        <dbReference type="SAM" id="Phobius"/>
    </source>
</evidence>
<feature type="signal peptide" evidence="3">
    <location>
        <begin position="1"/>
        <end position="25"/>
    </location>
</feature>
<dbReference type="Pfam" id="PF21959">
    <property type="entry name" value="DUF6923"/>
    <property type="match status" value="1"/>
</dbReference>
<reference evidence="5" key="1">
    <citation type="journal article" date="2014" name="Int. J. Syst. Evol. Microbiol.">
        <title>Complete genome sequence of Corynebacterium casei LMG S-19264T (=DSM 44701T), isolated from a smear-ripened cheese.</title>
        <authorList>
            <consortium name="US DOE Joint Genome Institute (JGI-PGF)"/>
            <person name="Walter F."/>
            <person name="Albersmeier A."/>
            <person name="Kalinowski J."/>
            <person name="Ruckert C."/>
        </authorList>
    </citation>
    <scope>NUCLEOTIDE SEQUENCE</scope>
    <source>
        <strain evidence="5">JCM 3091</strain>
    </source>
</reference>
<keyword evidence="2" id="KW-0472">Membrane</keyword>
<accession>A0A8J3FKQ8</accession>
<evidence type="ECO:0000256" key="1">
    <source>
        <dbReference type="SAM" id="MobiDB-lite"/>
    </source>
</evidence>
<feature type="compositionally biased region" description="Pro residues" evidence="1">
    <location>
        <begin position="302"/>
        <end position="321"/>
    </location>
</feature>
<protein>
    <recommendedName>
        <fullName evidence="4">DUF6923 domain-containing protein</fullName>
    </recommendedName>
</protein>
<evidence type="ECO:0000313" key="5">
    <source>
        <dbReference type="EMBL" id="GGK34487.1"/>
    </source>
</evidence>
<organism evidence="5 6">
    <name type="scientific">Pilimelia terevasa</name>
    <dbReference type="NCBI Taxonomy" id="53372"/>
    <lineage>
        <taxon>Bacteria</taxon>
        <taxon>Bacillati</taxon>
        <taxon>Actinomycetota</taxon>
        <taxon>Actinomycetes</taxon>
        <taxon>Micromonosporales</taxon>
        <taxon>Micromonosporaceae</taxon>
        <taxon>Pilimelia</taxon>
    </lineage>
</organism>
<feature type="domain" description="DUF6923" evidence="4">
    <location>
        <begin position="76"/>
        <end position="264"/>
    </location>
</feature>
<dbReference type="RefSeq" id="WP_189114835.1">
    <property type="nucleotide sequence ID" value="NZ_BMQC01000009.1"/>
</dbReference>
<feature type="chain" id="PRO_5035265465" description="DUF6923 domain-containing protein" evidence="3">
    <location>
        <begin position="26"/>
        <end position="376"/>
    </location>
</feature>
<comment type="caution">
    <text evidence="5">The sequence shown here is derived from an EMBL/GenBank/DDBJ whole genome shotgun (WGS) entry which is preliminary data.</text>
</comment>
<dbReference type="InterPro" id="IPR054215">
    <property type="entry name" value="DUF6923"/>
</dbReference>
<keyword evidence="3" id="KW-0732">Signal</keyword>
<evidence type="ECO:0000313" key="6">
    <source>
        <dbReference type="Proteomes" id="UP000662200"/>
    </source>
</evidence>
<dbReference type="EMBL" id="BMQC01000009">
    <property type="protein sequence ID" value="GGK34487.1"/>
    <property type="molecule type" value="Genomic_DNA"/>
</dbReference>
<dbReference type="AlphaFoldDB" id="A0A8J3FKQ8"/>
<sequence>MPTPLRSLPALVCAAGAAGAVPALAAPAVAAAGPVPAPAGAARCVGGLLLVREHALLRLPDPFGPPRAAVPLTRRLNALGHAAGPQRTYAVAAPDEVVTLDAAGTLRPVGPLPAQAHGATAGAVHGDQWYLGVEGRLVVVDLRAGSPTYLHAVADLPTNPWTVLRDFAYRPADGELWGVAARGYGHPSVLARLDPRTAQVRTFPTRAALPAARGFGAVALGPDDVLHALDDDTGHLLHVPLRGGPVTRTALGGRSRWSDATACPPAPAAAVPPPRPVRPPAARAPHPRPAGPPARAARGRPAAPPPRPRPAAAPPPRPPAAAPAAVRRHRTAYLRRAAARRVPESRTLPASLALFVGAAVPAVVAAARIAGRLRGR</sequence>
<keyword evidence="6" id="KW-1185">Reference proteome</keyword>
<evidence type="ECO:0000259" key="4">
    <source>
        <dbReference type="Pfam" id="PF21959"/>
    </source>
</evidence>
<gene>
    <name evidence="5" type="ORF">GCM10010124_28880</name>
</gene>
<dbReference type="Proteomes" id="UP000662200">
    <property type="component" value="Unassembled WGS sequence"/>
</dbReference>
<evidence type="ECO:0000256" key="3">
    <source>
        <dbReference type="SAM" id="SignalP"/>
    </source>
</evidence>